<feature type="compositionally biased region" description="Basic residues" evidence="1">
    <location>
        <begin position="41"/>
        <end position="54"/>
    </location>
</feature>
<proteinExistence type="predicted"/>
<feature type="compositionally biased region" description="Acidic residues" evidence="1">
    <location>
        <begin position="75"/>
        <end position="89"/>
    </location>
</feature>
<protein>
    <submittedName>
        <fullName evidence="2">Uncharacterized protein</fullName>
    </submittedName>
</protein>
<reference evidence="2 3" key="1">
    <citation type="submission" date="2023-11" db="EMBL/GenBank/DDBJ databases">
        <title>Halocaridina rubra genome assembly.</title>
        <authorList>
            <person name="Smith C."/>
        </authorList>
    </citation>
    <scope>NUCLEOTIDE SEQUENCE [LARGE SCALE GENOMIC DNA]</scope>
    <source>
        <strain evidence="2">EP-1</strain>
        <tissue evidence="2">Whole</tissue>
    </source>
</reference>
<feature type="region of interest" description="Disordered" evidence="1">
    <location>
        <begin position="33"/>
        <end position="99"/>
    </location>
</feature>
<accession>A0AAN8X3R3</accession>
<feature type="compositionally biased region" description="Polar residues" evidence="1">
    <location>
        <begin position="127"/>
        <end position="139"/>
    </location>
</feature>
<evidence type="ECO:0000313" key="2">
    <source>
        <dbReference type="EMBL" id="KAK7072389.1"/>
    </source>
</evidence>
<feature type="region of interest" description="Disordered" evidence="1">
    <location>
        <begin position="120"/>
        <end position="139"/>
    </location>
</feature>
<name>A0AAN8X3R3_HALRR</name>
<comment type="caution">
    <text evidence="2">The sequence shown here is derived from an EMBL/GenBank/DDBJ whole genome shotgun (WGS) entry which is preliminary data.</text>
</comment>
<feature type="compositionally biased region" description="Polar residues" evidence="1">
    <location>
        <begin position="58"/>
        <end position="67"/>
    </location>
</feature>
<sequence>MQDLEVVIVNFEPGKPIYTEAVFTDPEVRSIQATREAEARNRRREARRRRRQARTRQVNNSNNTAGDNHQHVDLDNADEADNSDNENDSGSDAQGNQIRRIRINGEDGTSDEWFVIPFPHDERIQHSDNTASNRNRRVPQTLSSERVSHANRTFLSVPPANPNRYHPNEEEELWLSPEPTPINSPIHSPVSSPVVQRLGKKWKENVFNRLSGCHTCRGDLAILSRHRPKLQKDAFVK</sequence>
<dbReference type="Proteomes" id="UP001381693">
    <property type="component" value="Unassembled WGS sequence"/>
</dbReference>
<dbReference type="AlphaFoldDB" id="A0AAN8X3R3"/>
<evidence type="ECO:0000313" key="3">
    <source>
        <dbReference type="Proteomes" id="UP001381693"/>
    </source>
</evidence>
<evidence type="ECO:0000256" key="1">
    <source>
        <dbReference type="SAM" id="MobiDB-lite"/>
    </source>
</evidence>
<gene>
    <name evidence="2" type="ORF">SK128_006910</name>
</gene>
<feature type="non-terminal residue" evidence="2">
    <location>
        <position position="237"/>
    </location>
</feature>
<keyword evidence="3" id="KW-1185">Reference proteome</keyword>
<dbReference type="EMBL" id="JAXCGZ010013516">
    <property type="protein sequence ID" value="KAK7072389.1"/>
    <property type="molecule type" value="Genomic_DNA"/>
</dbReference>
<organism evidence="2 3">
    <name type="scientific">Halocaridina rubra</name>
    <name type="common">Hawaiian red shrimp</name>
    <dbReference type="NCBI Taxonomy" id="373956"/>
    <lineage>
        <taxon>Eukaryota</taxon>
        <taxon>Metazoa</taxon>
        <taxon>Ecdysozoa</taxon>
        <taxon>Arthropoda</taxon>
        <taxon>Crustacea</taxon>
        <taxon>Multicrustacea</taxon>
        <taxon>Malacostraca</taxon>
        <taxon>Eumalacostraca</taxon>
        <taxon>Eucarida</taxon>
        <taxon>Decapoda</taxon>
        <taxon>Pleocyemata</taxon>
        <taxon>Caridea</taxon>
        <taxon>Atyoidea</taxon>
        <taxon>Atyidae</taxon>
        <taxon>Halocaridina</taxon>
    </lineage>
</organism>